<name>A0AA38W7V7_9ASTR</name>
<accession>A0AA38W7V7</accession>
<dbReference type="InterPro" id="IPR013216">
    <property type="entry name" value="Methyltransf_11"/>
</dbReference>
<dbReference type="Pfam" id="PF08241">
    <property type="entry name" value="Methyltransf_11"/>
    <property type="match status" value="1"/>
</dbReference>
<dbReference type="PANTHER" id="PTHR45085">
    <property type="entry name" value="F21J9.14"/>
    <property type="match status" value="1"/>
</dbReference>
<dbReference type="AlphaFoldDB" id="A0AA38W7V7"/>
<protein>
    <recommendedName>
        <fullName evidence="2">Methyltransferase type 11 domain-containing protein</fullName>
    </recommendedName>
</protein>
<gene>
    <name evidence="3" type="ORF">OSB04_014217</name>
</gene>
<dbReference type="GO" id="GO:0008757">
    <property type="term" value="F:S-adenosylmethionine-dependent methyltransferase activity"/>
    <property type="evidence" value="ECO:0007669"/>
    <property type="project" value="InterPro"/>
</dbReference>
<evidence type="ECO:0000313" key="3">
    <source>
        <dbReference type="EMBL" id="KAJ9550172.1"/>
    </source>
</evidence>
<reference evidence="3" key="1">
    <citation type="submission" date="2023-03" db="EMBL/GenBank/DDBJ databases">
        <title>Chromosome-scale reference genome and RAD-based genetic map of yellow starthistle (Centaurea solstitialis) reveal putative structural variation and QTLs associated with invader traits.</title>
        <authorList>
            <person name="Reatini B."/>
            <person name="Cang F.A."/>
            <person name="Jiang Q."/>
            <person name="Mckibben M.T.W."/>
            <person name="Barker M.S."/>
            <person name="Rieseberg L.H."/>
            <person name="Dlugosch K.M."/>
        </authorList>
    </citation>
    <scope>NUCLEOTIDE SEQUENCE</scope>
    <source>
        <strain evidence="3">CAN-66</strain>
        <tissue evidence="3">Leaf</tissue>
    </source>
</reference>
<keyword evidence="4" id="KW-1185">Reference proteome</keyword>
<dbReference type="EMBL" id="JARYMX010000004">
    <property type="protein sequence ID" value="KAJ9550172.1"/>
    <property type="molecule type" value="Genomic_DNA"/>
</dbReference>
<dbReference type="SUPFAM" id="SSF53335">
    <property type="entry name" value="S-adenosyl-L-methionine-dependent methyltransferases"/>
    <property type="match status" value="1"/>
</dbReference>
<dbReference type="Gene3D" id="3.40.50.150">
    <property type="entry name" value="Vaccinia Virus protein VP39"/>
    <property type="match status" value="1"/>
</dbReference>
<feature type="domain" description="Methyltransferase type 11" evidence="2">
    <location>
        <begin position="106"/>
        <end position="185"/>
    </location>
</feature>
<keyword evidence="1" id="KW-0472">Membrane</keyword>
<feature type="transmembrane region" description="Helical" evidence="1">
    <location>
        <begin position="12"/>
        <end position="30"/>
    </location>
</feature>
<proteinExistence type="predicted"/>
<dbReference type="GO" id="GO:0009820">
    <property type="term" value="P:alkaloid metabolic process"/>
    <property type="evidence" value="ECO:0007669"/>
    <property type="project" value="UniProtKB-KW"/>
</dbReference>
<evidence type="ECO:0000313" key="4">
    <source>
        <dbReference type="Proteomes" id="UP001172457"/>
    </source>
</evidence>
<keyword evidence="1" id="KW-1133">Transmembrane helix</keyword>
<dbReference type="InterPro" id="IPR029063">
    <property type="entry name" value="SAM-dependent_MTases_sf"/>
</dbReference>
<comment type="caution">
    <text evidence="3">The sequence shown here is derived from an EMBL/GenBank/DDBJ whole genome shotgun (WGS) entry which is preliminary data.</text>
</comment>
<organism evidence="3 4">
    <name type="scientific">Centaurea solstitialis</name>
    <name type="common">yellow star-thistle</name>
    <dbReference type="NCBI Taxonomy" id="347529"/>
    <lineage>
        <taxon>Eukaryota</taxon>
        <taxon>Viridiplantae</taxon>
        <taxon>Streptophyta</taxon>
        <taxon>Embryophyta</taxon>
        <taxon>Tracheophyta</taxon>
        <taxon>Spermatophyta</taxon>
        <taxon>Magnoliopsida</taxon>
        <taxon>eudicotyledons</taxon>
        <taxon>Gunneridae</taxon>
        <taxon>Pentapetalae</taxon>
        <taxon>asterids</taxon>
        <taxon>campanulids</taxon>
        <taxon>Asterales</taxon>
        <taxon>Asteraceae</taxon>
        <taxon>Carduoideae</taxon>
        <taxon>Cardueae</taxon>
        <taxon>Centaureinae</taxon>
        <taxon>Centaurea</taxon>
    </lineage>
</organism>
<dbReference type="Proteomes" id="UP001172457">
    <property type="component" value="Chromosome 4"/>
</dbReference>
<evidence type="ECO:0000256" key="1">
    <source>
        <dbReference type="SAM" id="Phobius"/>
    </source>
</evidence>
<sequence>MEKHIQIFLRKLSYLSITIATLTLILTYLLQTPPQTCINPNLHPHHKPHPKSTCEAAHRPTTTAEKKNHRLWSTNAWRKSVDSFSNVFTYLQSTNHLKNTSHVLVVSAGGGHAVASLNQIGVHDVTGVEVIDSPPLVAKSDPHNLPFFDGVFDLGFSACLDLALFPSRYVRELERTVRVGGRCVVCVEECGDGEVKEVMKLFARSELSESRNVTVSGSRMTMIVARRIKARS</sequence>
<keyword evidence="1" id="KW-0812">Transmembrane</keyword>
<dbReference type="PANTHER" id="PTHR45085:SF3">
    <property type="entry name" value="S-ADENOSYL-L-METHIONINE-DEPENDENT METHYLTRANSFERASES SUPERFAMILY PROTEIN"/>
    <property type="match status" value="1"/>
</dbReference>
<evidence type="ECO:0000259" key="2">
    <source>
        <dbReference type="Pfam" id="PF08241"/>
    </source>
</evidence>